<keyword evidence="4" id="KW-1185">Reference proteome</keyword>
<sequence>MTAIMRPQVCIRFLRFLPLLFAPARQPGTSWATKRAPKAQRAPLEVAAEHLGAGLKRSKAARDASSGQRARNAASPKPGAPAAKAPRGTTNKLPRAASPSATVFAGPGFCNSPAPEALPMPTVALLARVASGVAA</sequence>
<evidence type="ECO:0000256" key="2">
    <source>
        <dbReference type="SAM" id="SignalP"/>
    </source>
</evidence>
<proteinExistence type="predicted"/>
<feature type="chain" id="PRO_5043486420" description="Secreted protein" evidence="2">
    <location>
        <begin position="33"/>
        <end position="135"/>
    </location>
</feature>
<dbReference type="InterPro" id="IPR028322">
    <property type="entry name" value="PNRC-like_rgn"/>
</dbReference>
<dbReference type="GO" id="GO:0016071">
    <property type="term" value="P:mRNA metabolic process"/>
    <property type="evidence" value="ECO:0007669"/>
    <property type="project" value="UniProtKB-ARBA"/>
</dbReference>
<dbReference type="Proteomes" id="UP001445335">
    <property type="component" value="Unassembled WGS sequence"/>
</dbReference>
<dbReference type="AlphaFoldDB" id="A0AAW1RDR5"/>
<dbReference type="Pfam" id="PF15365">
    <property type="entry name" value="PNRC"/>
    <property type="match status" value="1"/>
</dbReference>
<feature type="region of interest" description="Disordered" evidence="1">
    <location>
        <begin position="28"/>
        <end position="99"/>
    </location>
</feature>
<accession>A0AAW1RDR5</accession>
<evidence type="ECO:0000256" key="1">
    <source>
        <dbReference type="SAM" id="MobiDB-lite"/>
    </source>
</evidence>
<feature type="signal peptide" evidence="2">
    <location>
        <begin position="1"/>
        <end position="32"/>
    </location>
</feature>
<dbReference type="EMBL" id="JALJOU010000043">
    <property type="protein sequence ID" value="KAK9831963.1"/>
    <property type="molecule type" value="Genomic_DNA"/>
</dbReference>
<evidence type="ECO:0000313" key="3">
    <source>
        <dbReference type="EMBL" id="KAK9831963.1"/>
    </source>
</evidence>
<name>A0AAW1RDR5_9CHLO</name>
<comment type="caution">
    <text evidence="3">The sequence shown here is derived from an EMBL/GenBank/DDBJ whole genome shotgun (WGS) entry which is preliminary data.</text>
</comment>
<evidence type="ECO:0008006" key="5">
    <source>
        <dbReference type="Google" id="ProtNLM"/>
    </source>
</evidence>
<organism evidence="3 4">
    <name type="scientific">Elliptochloris bilobata</name>
    <dbReference type="NCBI Taxonomy" id="381761"/>
    <lineage>
        <taxon>Eukaryota</taxon>
        <taxon>Viridiplantae</taxon>
        <taxon>Chlorophyta</taxon>
        <taxon>core chlorophytes</taxon>
        <taxon>Trebouxiophyceae</taxon>
        <taxon>Trebouxiophyceae incertae sedis</taxon>
        <taxon>Elliptochloris clade</taxon>
        <taxon>Elliptochloris</taxon>
    </lineage>
</organism>
<protein>
    <recommendedName>
        <fullName evidence="5">Secreted protein</fullName>
    </recommendedName>
</protein>
<feature type="compositionally biased region" description="Low complexity" evidence="1">
    <location>
        <begin position="73"/>
        <end position="86"/>
    </location>
</feature>
<reference evidence="3 4" key="1">
    <citation type="journal article" date="2024" name="Nat. Commun.">
        <title>Phylogenomics reveals the evolutionary origins of lichenization in chlorophyte algae.</title>
        <authorList>
            <person name="Puginier C."/>
            <person name="Libourel C."/>
            <person name="Otte J."/>
            <person name="Skaloud P."/>
            <person name="Haon M."/>
            <person name="Grisel S."/>
            <person name="Petersen M."/>
            <person name="Berrin J.G."/>
            <person name="Delaux P.M."/>
            <person name="Dal Grande F."/>
            <person name="Keller J."/>
        </authorList>
    </citation>
    <scope>NUCLEOTIDE SEQUENCE [LARGE SCALE GENOMIC DNA]</scope>
    <source>
        <strain evidence="3 4">SAG 245.80</strain>
    </source>
</reference>
<evidence type="ECO:0000313" key="4">
    <source>
        <dbReference type="Proteomes" id="UP001445335"/>
    </source>
</evidence>
<keyword evidence="2" id="KW-0732">Signal</keyword>
<gene>
    <name evidence="3" type="ORF">WJX81_003747</name>
</gene>